<reference evidence="2" key="2">
    <citation type="submission" date="2023-05" db="EMBL/GenBank/DDBJ databases">
        <authorList>
            <consortium name="Lawrence Berkeley National Laboratory"/>
            <person name="Steindorff A."/>
            <person name="Hensen N."/>
            <person name="Bonometti L."/>
            <person name="Westerberg I."/>
            <person name="Brannstrom I.O."/>
            <person name="Guillou S."/>
            <person name="Cros-Aarteil S."/>
            <person name="Calhoun S."/>
            <person name="Haridas S."/>
            <person name="Kuo A."/>
            <person name="Mondo S."/>
            <person name="Pangilinan J."/>
            <person name="Riley R."/>
            <person name="Labutti K."/>
            <person name="Andreopoulos B."/>
            <person name="Lipzen A."/>
            <person name="Chen C."/>
            <person name="Yanf M."/>
            <person name="Daum C."/>
            <person name="Ng V."/>
            <person name="Clum A."/>
            <person name="Ohm R."/>
            <person name="Martin F."/>
            <person name="Silar P."/>
            <person name="Natvig D."/>
            <person name="Lalanne C."/>
            <person name="Gautier V."/>
            <person name="Ament-Velasquez S.L."/>
            <person name="Kruys A."/>
            <person name="Hutchinson M.I."/>
            <person name="Powell A.J."/>
            <person name="Barry K."/>
            <person name="Miller A.N."/>
            <person name="Grigoriev I.V."/>
            <person name="Debuchy R."/>
            <person name="Gladieux P."/>
            <person name="Thoren M.H."/>
            <person name="Johannesson H."/>
        </authorList>
    </citation>
    <scope>NUCLEOTIDE SEQUENCE</scope>
    <source>
        <strain evidence="2">CBS 359.72</strain>
    </source>
</reference>
<dbReference type="InterPro" id="IPR029052">
    <property type="entry name" value="Metallo-depent_PP-like"/>
</dbReference>
<proteinExistence type="predicted"/>
<dbReference type="EMBL" id="MU857620">
    <property type="protein sequence ID" value="KAK4249753.1"/>
    <property type="molecule type" value="Genomic_DNA"/>
</dbReference>
<evidence type="ECO:0000259" key="1">
    <source>
        <dbReference type="Pfam" id="PF00149"/>
    </source>
</evidence>
<name>A0AAN7HSC1_9PEZI</name>
<organism evidence="2 3">
    <name type="scientific">Corynascus novoguineensis</name>
    <dbReference type="NCBI Taxonomy" id="1126955"/>
    <lineage>
        <taxon>Eukaryota</taxon>
        <taxon>Fungi</taxon>
        <taxon>Dikarya</taxon>
        <taxon>Ascomycota</taxon>
        <taxon>Pezizomycotina</taxon>
        <taxon>Sordariomycetes</taxon>
        <taxon>Sordariomycetidae</taxon>
        <taxon>Sordariales</taxon>
        <taxon>Chaetomiaceae</taxon>
        <taxon>Corynascus</taxon>
    </lineage>
</organism>
<dbReference type="SUPFAM" id="SSF56300">
    <property type="entry name" value="Metallo-dependent phosphatases"/>
    <property type="match status" value="1"/>
</dbReference>
<evidence type="ECO:0000313" key="3">
    <source>
        <dbReference type="Proteomes" id="UP001303647"/>
    </source>
</evidence>
<dbReference type="Gene3D" id="3.60.21.10">
    <property type="match status" value="1"/>
</dbReference>
<dbReference type="Pfam" id="PF00149">
    <property type="entry name" value="Metallophos"/>
    <property type="match status" value="1"/>
</dbReference>
<feature type="domain" description="Calcineurin-like phosphoesterase" evidence="1">
    <location>
        <begin position="3"/>
        <end position="234"/>
    </location>
</feature>
<protein>
    <submittedName>
        <fullName evidence="2">Metallo-dependent phosphatase-like protein</fullName>
    </submittedName>
</protein>
<dbReference type="InterPro" id="IPR004843">
    <property type="entry name" value="Calcineurin-like_PHP"/>
</dbReference>
<dbReference type="AlphaFoldDB" id="A0AAN7HSC1"/>
<dbReference type="Proteomes" id="UP001303647">
    <property type="component" value="Unassembled WGS sequence"/>
</dbReference>
<dbReference type="GO" id="GO:0016787">
    <property type="term" value="F:hydrolase activity"/>
    <property type="evidence" value="ECO:0007669"/>
    <property type="project" value="InterPro"/>
</dbReference>
<reference evidence="2" key="1">
    <citation type="journal article" date="2023" name="Mol. Phylogenet. Evol.">
        <title>Genome-scale phylogeny and comparative genomics of the fungal order Sordariales.</title>
        <authorList>
            <person name="Hensen N."/>
            <person name="Bonometti L."/>
            <person name="Westerberg I."/>
            <person name="Brannstrom I.O."/>
            <person name="Guillou S."/>
            <person name="Cros-Aarteil S."/>
            <person name="Calhoun S."/>
            <person name="Haridas S."/>
            <person name="Kuo A."/>
            <person name="Mondo S."/>
            <person name="Pangilinan J."/>
            <person name="Riley R."/>
            <person name="LaButti K."/>
            <person name="Andreopoulos B."/>
            <person name="Lipzen A."/>
            <person name="Chen C."/>
            <person name="Yan M."/>
            <person name="Daum C."/>
            <person name="Ng V."/>
            <person name="Clum A."/>
            <person name="Steindorff A."/>
            <person name="Ohm R.A."/>
            <person name="Martin F."/>
            <person name="Silar P."/>
            <person name="Natvig D.O."/>
            <person name="Lalanne C."/>
            <person name="Gautier V."/>
            <person name="Ament-Velasquez S.L."/>
            <person name="Kruys A."/>
            <person name="Hutchinson M.I."/>
            <person name="Powell A.J."/>
            <person name="Barry K."/>
            <person name="Miller A.N."/>
            <person name="Grigoriev I.V."/>
            <person name="Debuchy R."/>
            <person name="Gladieux P."/>
            <person name="Hiltunen Thoren M."/>
            <person name="Johannesson H."/>
        </authorList>
    </citation>
    <scope>NUCLEOTIDE SEQUENCE</scope>
    <source>
        <strain evidence="2">CBS 359.72</strain>
    </source>
</reference>
<evidence type="ECO:0000313" key="2">
    <source>
        <dbReference type="EMBL" id="KAK4249753.1"/>
    </source>
</evidence>
<comment type="caution">
    <text evidence="2">The sequence shown here is derived from an EMBL/GenBank/DDBJ whole genome shotgun (WGS) entry which is preliminary data.</text>
</comment>
<keyword evidence="3" id="KW-1185">Reference proteome</keyword>
<gene>
    <name evidence="2" type="ORF">C7999DRAFT_29814</name>
</gene>
<sequence length="274" mass="30560">MAIQILSDLHLEAPKAYDVFEITPKAPHLALLGDIGNVAAHKDDFVGFLARQLQQFQTVIFVPGNHEAYYSSWPETLEILLAFQTDSNARKHDVSGAALGEFVLLDRGVLRLPDSPETIVLGCSLFSHVPPESRAAVEMGLNDFFQTNKWDVDAHNEMHKRDLAWLNAQVAALESSDVEKIIIFSHWSPTLDARAIEPRHAGSRITSAFSTDLSKEKCFKSDKVKLWAFGHTHYNCDFVAKRDDGAGPLRLLANQRGYYFAQSEGFDGGKTFEV</sequence>
<dbReference type="PANTHER" id="PTHR37844:SF2">
    <property type="entry name" value="SER_THR PROTEIN PHOSPHATASE SUPERFAMILY (AFU_ORTHOLOGUE AFUA_1G14840)"/>
    <property type="match status" value="1"/>
</dbReference>
<dbReference type="PANTHER" id="PTHR37844">
    <property type="entry name" value="SER/THR PROTEIN PHOSPHATASE SUPERFAMILY (AFU_ORTHOLOGUE AFUA_1G14840)"/>
    <property type="match status" value="1"/>
</dbReference>
<accession>A0AAN7HSC1</accession>